<evidence type="ECO:0000256" key="3">
    <source>
        <dbReference type="ARBA" id="ARBA00023315"/>
    </source>
</evidence>
<evidence type="ECO:0000313" key="6">
    <source>
        <dbReference type="Proteomes" id="UP000304864"/>
    </source>
</evidence>
<dbReference type="InterPro" id="IPR002123">
    <property type="entry name" value="Plipid/glycerol_acylTrfase"/>
</dbReference>
<organism evidence="5 6">
    <name type="scientific">Thiomicrorhabdus sediminis</name>
    <dbReference type="NCBI Taxonomy" id="2580412"/>
    <lineage>
        <taxon>Bacteria</taxon>
        <taxon>Pseudomonadati</taxon>
        <taxon>Pseudomonadota</taxon>
        <taxon>Gammaproteobacteria</taxon>
        <taxon>Thiotrichales</taxon>
        <taxon>Piscirickettsiaceae</taxon>
        <taxon>Thiomicrorhabdus</taxon>
    </lineage>
</organism>
<dbReference type="EMBL" id="CP040602">
    <property type="protein sequence ID" value="QCU89480.1"/>
    <property type="molecule type" value="Genomic_DNA"/>
</dbReference>
<dbReference type="RefSeq" id="WP_138563877.1">
    <property type="nucleotide sequence ID" value="NZ_CP040602.1"/>
</dbReference>
<dbReference type="GO" id="GO:0003841">
    <property type="term" value="F:1-acylglycerol-3-phosphate O-acyltransferase activity"/>
    <property type="evidence" value="ECO:0007669"/>
    <property type="project" value="TreeGrafter"/>
</dbReference>
<keyword evidence="3 5" id="KW-0012">Acyltransferase</keyword>
<dbReference type="CDD" id="cd07989">
    <property type="entry name" value="LPLAT_AGPAT-like"/>
    <property type="match status" value="1"/>
</dbReference>
<name>A0A4P9K4Y2_9GAMM</name>
<reference evidence="5 6" key="1">
    <citation type="submission" date="2019-05" db="EMBL/GenBank/DDBJ databases">
        <title>Thiomicrorhabdus sediminis sp. nov, a novel sulfur-oxidizing bacterium isolated from coastal sediment.</title>
        <authorList>
            <person name="Liu X."/>
        </authorList>
    </citation>
    <scope>NUCLEOTIDE SEQUENCE [LARGE SCALE GENOMIC DNA]</scope>
    <source>
        <strain evidence="5 6">G1</strain>
    </source>
</reference>
<dbReference type="Pfam" id="PF01553">
    <property type="entry name" value="Acyltransferase"/>
    <property type="match status" value="1"/>
</dbReference>
<dbReference type="KEGG" id="thig:FE785_01930"/>
<accession>A0A4P9K4Y2</accession>
<evidence type="ECO:0000259" key="4">
    <source>
        <dbReference type="SMART" id="SM00563"/>
    </source>
</evidence>
<sequence length="245" mass="27642">MKMIYFLRSVLFSIGQVSTLVLFSLLGQFTRPFSFATRYNFMRYWAHFCIWWVKITCGIKYNVHGADNINTDKAGLILARHESAWETFALQEIFPRQAYVLKRELLKIPFFGWGMALLRPIAIDRGAGRQALNQLVKEGQQRLQDGDWVVVFPEGTRMPSGKLGKINIGGAMLASKAGAPVYLVAHNAGSVWPKNSFIKKPGVVDIYISEPLDASAMSAAEINQQIESWFSQHLVLADKREEADK</sequence>
<dbReference type="PANTHER" id="PTHR10434">
    <property type="entry name" value="1-ACYL-SN-GLYCEROL-3-PHOSPHATE ACYLTRANSFERASE"/>
    <property type="match status" value="1"/>
</dbReference>
<keyword evidence="6" id="KW-1185">Reference proteome</keyword>
<evidence type="ECO:0000313" key="5">
    <source>
        <dbReference type="EMBL" id="QCU89480.1"/>
    </source>
</evidence>
<protein>
    <submittedName>
        <fullName evidence="5">1-acyl-sn-glycerol-3-phosphate acyltransferase</fullName>
    </submittedName>
</protein>
<evidence type="ECO:0000256" key="2">
    <source>
        <dbReference type="ARBA" id="ARBA00022679"/>
    </source>
</evidence>
<keyword evidence="2 5" id="KW-0808">Transferase</keyword>
<comment type="pathway">
    <text evidence="1">Lipid metabolism.</text>
</comment>
<dbReference type="SUPFAM" id="SSF69593">
    <property type="entry name" value="Glycerol-3-phosphate (1)-acyltransferase"/>
    <property type="match status" value="1"/>
</dbReference>
<feature type="domain" description="Phospholipid/glycerol acyltransferase" evidence="4">
    <location>
        <begin position="75"/>
        <end position="189"/>
    </location>
</feature>
<dbReference type="PANTHER" id="PTHR10434:SF40">
    <property type="entry name" value="1-ACYL-SN-GLYCEROL-3-PHOSPHATE ACYLTRANSFERASE"/>
    <property type="match status" value="1"/>
</dbReference>
<dbReference type="AlphaFoldDB" id="A0A4P9K4Y2"/>
<dbReference type="SMART" id="SM00563">
    <property type="entry name" value="PlsC"/>
    <property type="match status" value="1"/>
</dbReference>
<proteinExistence type="predicted"/>
<dbReference type="GO" id="GO:0006654">
    <property type="term" value="P:phosphatidic acid biosynthetic process"/>
    <property type="evidence" value="ECO:0007669"/>
    <property type="project" value="TreeGrafter"/>
</dbReference>
<evidence type="ECO:0000256" key="1">
    <source>
        <dbReference type="ARBA" id="ARBA00005189"/>
    </source>
</evidence>
<dbReference type="OrthoDB" id="9812274at2"/>
<gene>
    <name evidence="5" type="ORF">FE785_01930</name>
</gene>
<dbReference type="Proteomes" id="UP000304864">
    <property type="component" value="Chromosome"/>
</dbReference>